<dbReference type="Pfam" id="PF00689">
    <property type="entry name" value="Cation_ATPase_C"/>
    <property type="match status" value="1"/>
</dbReference>
<accession>A0A813U3T3</accession>
<dbReference type="GO" id="GO:0006883">
    <property type="term" value="P:intracellular sodium ion homeostasis"/>
    <property type="evidence" value="ECO:0007669"/>
    <property type="project" value="TreeGrafter"/>
</dbReference>
<dbReference type="PROSITE" id="PS00154">
    <property type="entry name" value="ATPASE_E1_E2"/>
    <property type="match status" value="1"/>
</dbReference>
<feature type="transmembrane region" description="Helical" evidence="9">
    <location>
        <begin position="1020"/>
        <end position="1045"/>
    </location>
</feature>
<dbReference type="InterPro" id="IPR008250">
    <property type="entry name" value="ATPase_P-typ_transduc_dom_A_sf"/>
</dbReference>
<evidence type="ECO:0000256" key="4">
    <source>
        <dbReference type="ARBA" id="ARBA00022741"/>
    </source>
</evidence>
<dbReference type="Gene3D" id="1.20.1110.10">
    <property type="entry name" value="Calcium-transporting ATPase, transmembrane domain"/>
    <property type="match status" value="2"/>
</dbReference>
<dbReference type="Gene3D" id="3.40.50.1000">
    <property type="entry name" value="HAD superfamily/HAD-like"/>
    <property type="match status" value="2"/>
</dbReference>
<reference evidence="11" key="1">
    <citation type="submission" date="2021-02" db="EMBL/GenBank/DDBJ databases">
        <authorList>
            <person name="Nowell W R."/>
        </authorList>
    </citation>
    <scope>NUCLEOTIDE SEQUENCE</scope>
</reference>
<feature type="transmembrane region" description="Helical" evidence="9">
    <location>
        <begin position="334"/>
        <end position="356"/>
    </location>
</feature>
<feature type="transmembrane region" description="Helical" evidence="9">
    <location>
        <begin position="1120"/>
        <end position="1141"/>
    </location>
</feature>
<dbReference type="InterPro" id="IPR006068">
    <property type="entry name" value="ATPase_P-typ_cation-transptr_C"/>
</dbReference>
<evidence type="ECO:0000259" key="10">
    <source>
        <dbReference type="SMART" id="SM00831"/>
    </source>
</evidence>
<organism evidence="11 12">
    <name type="scientific">Adineta steineri</name>
    <dbReference type="NCBI Taxonomy" id="433720"/>
    <lineage>
        <taxon>Eukaryota</taxon>
        <taxon>Metazoa</taxon>
        <taxon>Spiralia</taxon>
        <taxon>Gnathifera</taxon>
        <taxon>Rotifera</taxon>
        <taxon>Eurotatoria</taxon>
        <taxon>Bdelloidea</taxon>
        <taxon>Adinetida</taxon>
        <taxon>Adinetidae</taxon>
        <taxon>Adineta</taxon>
    </lineage>
</organism>
<evidence type="ECO:0000313" key="11">
    <source>
        <dbReference type="EMBL" id="CAF0817988.1"/>
    </source>
</evidence>
<evidence type="ECO:0000256" key="3">
    <source>
        <dbReference type="ARBA" id="ARBA00022692"/>
    </source>
</evidence>
<protein>
    <recommendedName>
        <fullName evidence="10">Cation-transporting P-type ATPase N-terminal domain-containing protein</fullName>
    </recommendedName>
</protein>
<feature type="transmembrane region" description="Helical" evidence="9">
    <location>
        <begin position="99"/>
        <end position="118"/>
    </location>
</feature>
<dbReference type="InterPro" id="IPR044492">
    <property type="entry name" value="P_typ_ATPase_HD_dom"/>
</dbReference>
<comment type="caution">
    <text evidence="11">The sequence shown here is derived from an EMBL/GenBank/DDBJ whole genome shotgun (WGS) entry which is preliminary data.</text>
</comment>
<dbReference type="InterPro" id="IPR023299">
    <property type="entry name" value="ATPase_P-typ_cyto_dom_N"/>
</dbReference>
<dbReference type="GO" id="GO:0030007">
    <property type="term" value="P:intracellular potassium ion homeostasis"/>
    <property type="evidence" value="ECO:0007669"/>
    <property type="project" value="TreeGrafter"/>
</dbReference>
<evidence type="ECO:0000256" key="9">
    <source>
        <dbReference type="SAM" id="Phobius"/>
    </source>
</evidence>
<feature type="transmembrane region" description="Helical" evidence="9">
    <location>
        <begin position="945"/>
        <end position="967"/>
    </location>
</feature>
<dbReference type="SUPFAM" id="SSF81653">
    <property type="entry name" value="Calcium ATPase, transduction domain A"/>
    <property type="match status" value="1"/>
</dbReference>
<evidence type="ECO:0000256" key="5">
    <source>
        <dbReference type="ARBA" id="ARBA00022840"/>
    </source>
</evidence>
<dbReference type="Pfam" id="PF08282">
    <property type="entry name" value="Hydrolase_3"/>
    <property type="match status" value="1"/>
</dbReference>
<keyword evidence="4" id="KW-0547">Nucleotide-binding</keyword>
<comment type="subcellular location">
    <subcellularLocation>
        <location evidence="1">Cell membrane</location>
        <topology evidence="1">Multi-pass membrane protein</topology>
    </subcellularLocation>
</comment>
<dbReference type="NCBIfam" id="TIGR01494">
    <property type="entry name" value="ATPase_P-type"/>
    <property type="match status" value="2"/>
</dbReference>
<feature type="transmembrane region" description="Helical" evidence="9">
    <location>
        <begin position="1079"/>
        <end position="1099"/>
    </location>
</feature>
<keyword evidence="6" id="KW-1278">Translocase</keyword>
<gene>
    <name evidence="11" type="ORF">QVE165_LOCUS5100</name>
</gene>
<dbReference type="InterPro" id="IPR023214">
    <property type="entry name" value="HAD_sf"/>
</dbReference>
<dbReference type="InterPro" id="IPR036412">
    <property type="entry name" value="HAD-like_sf"/>
</dbReference>
<dbReference type="OrthoDB" id="158672at2759"/>
<dbReference type="InterPro" id="IPR059000">
    <property type="entry name" value="ATPase_P-type_domA"/>
</dbReference>
<keyword evidence="7 9" id="KW-1133">Transmembrane helix</keyword>
<evidence type="ECO:0000256" key="1">
    <source>
        <dbReference type="ARBA" id="ARBA00004651"/>
    </source>
</evidence>
<dbReference type="SUPFAM" id="SSF81660">
    <property type="entry name" value="Metal cation-transporting ATPase, ATP-binding domain N"/>
    <property type="match status" value="1"/>
</dbReference>
<dbReference type="GO" id="GO:0036376">
    <property type="term" value="P:sodium ion export across plasma membrane"/>
    <property type="evidence" value="ECO:0007669"/>
    <property type="project" value="TreeGrafter"/>
</dbReference>
<dbReference type="SMART" id="SM00831">
    <property type="entry name" value="Cation_ATPase_N"/>
    <property type="match status" value="1"/>
</dbReference>
<feature type="transmembrane region" description="Helical" evidence="9">
    <location>
        <begin position="973"/>
        <end position="995"/>
    </location>
</feature>
<dbReference type="PRINTS" id="PR00119">
    <property type="entry name" value="CATATPASE"/>
</dbReference>
<dbReference type="Pfam" id="PF13246">
    <property type="entry name" value="Cation_ATPase"/>
    <property type="match status" value="1"/>
</dbReference>
<feature type="transmembrane region" description="Helical" evidence="9">
    <location>
        <begin position="293"/>
        <end position="314"/>
    </location>
</feature>
<dbReference type="InterPro" id="IPR018303">
    <property type="entry name" value="ATPase_P-typ_P_site"/>
</dbReference>
<dbReference type="Proteomes" id="UP000663832">
    <property type="component" value="Unassembled WGS sequence"/>
</dbReference>
<keyword evidence="8 9" id="KW-0472">Membrane</keyword>
<dbReference type="SUPFAM" id="SSF56784">
    <property type="entry name" value="HAD-like"/>
    <property type="match status" value="1"/>
</dbReference>
<feature type="transmembrane region" description="Helical" evidence="9">
    <location>
        <begin position="130"/>
        <end position="150"/>
    </location>
</feature>
<dbReference type="SUPFAM" id="SSF81665">
    <property type="entry name" value="Calcium ATPase, transmembrane domain M"/>
    <property type="match status" value="1"/>
</dbReference>
<dbReference type="GO" id="GO:0005524">
    <property type="term" value="F:ATP binding"/>
    <property type="evidence" value="ECO:0007669"/>
    <property type="project" value="UniProtKB-KW"/>
</dbReference>
<dbReference type="InterPro" id="IPR050510">
    <property type="entry name" value="Cation_transp_ATPase_P-type"/>
</dbReference>
<dbReference type="InterPro" id="IPR001757">
    <property type="entry name" value="P_typ_ATPase"/>
</dbReference>
<keyword evidence="2" id="KW-1003">Cell membrane</keyword>
<feature type="transmembrane region" description="Helical" evidence="9">
    <location>
        <begin position="1153"/>
        <end position="1169"/>
    </location>
</feature>
<dbReference type="GO" id="GO:1902600">
    <property type="term" value="P:proton transmembrane transport"/>
    <property type="evidence" value="ECO:0007669"/>
    <property type="project" value="TreeGrafter"/>
</dbReference>
<dbReference type="GO" id="GO:0005886">
    <property type="term" value="C:plasma membrane"/>
    <property type="evidence" value="ECO:0007669"/>
    <property type="project" value="UniProtKB-SubCell"/>
</dbReference>
<evidence type="ECO:0000313" key="12">
    <source>
        <dbReference type="Proteomes" id="UP000663832"/>
    </source>
</evidence>
<name>A0A813U3T3_9BILA</name>
<evidence type="ECO:0000256" key="2">
    <source>
        <dbReference type="ARBA" id="ARBA00022475"/>
    </source>
</evidence>
<dbReference type="Pfam" id="PF00690">
    <property type="entry name" value="Cation_ATPase_N"/>
    <property type="match status" value="1"/>
</dbReference>
<feature type="domain" description="Cation-transporting P-type ATPase N-terminal" evidence="10">
    <location>
        <begin position="45"/>
        <end position="119"/>
    </location>
</feature>
<dbReference type="SFLD" id="SFLDG00002">
    <property type="entry name" value="C1.7:_P-type_atpase_like"/>
    <property type="match status" value="1"/>
</dbReference>
<dbReference type="Pfam" id="PF00122">
    <property type="entry name" value="E1-E2_ATPase"/>
    <property type="match status" value="1"/>
</dbReference>
<evidence type="ECO:0000256" key="6">
    <source>
        <dbReference type="ARBA" id="ARBA00022967"/>
    </source>
</evidence>
<dbReference type="PANTHER" id="PTHR43294:SF21">
    <property type="entry name" value="CATION TRANSPORTING ATPASE"/>
    <property type="match status" value="1"/>
</dbReference>
<dbReference type="InterPro" id="IPR023298">
    <property type="entry name" value="ATPase_P-typ_TM_dom_sf"/>
</dbReference>
<dbReference type="PRINTS" id="PR00121">
    <property type="entry name" value="NAKATPASE"/>
</dbReference>
<dbReference type="PANTHER" id="PTHR43294">
    <property type="entry name" value="SODIUM/POTASSIUM-TRANSPORTING ATPASE SUBUNIT ALPHA"/>
    <property type="match status" value="1"/>
</dbReference>
<keyword evidence="3 9" id="KW-0812">Transmembrane</keyword>
<dbReference type="GO" id="GO:0016887">
    <property type="term" value="F:ATP hydrolysis activity"/>
    <property type="evidence" value="ECO:0007669"/>
    <property type="project" value="InterPro"/>
</dbReference>
<evidence type="ECO:0000256" key="8">
    <source>
        <dbReference type="ARBA" id="ARBA00023136"/>
    </source>
</evidence>
<sequence>MDNQALEIDEPQERTTIPTRTARVTRQDSTVSLWATVDKSRLDQDVHIIPLEEVFSRYHTDPRNGLTSDHVHDARAQYGDNKLTPPKQPSYILLLLKELFMGFNIILWFAGILAFLAYKPFGEPAPSISNLALGVVLILVITCNSILNVYQQLKSIKIVSAFSKLLPTLATVRRDGREQQIITNEIVPGDIILVRMGDKLPADCRFISCDGLKVNTSELTGESKPVSITVRCSSESFMETTNMGFYSTMVEQGTGEAVVIATGDSTVLGKMSKLTRGSSGDDITGLHREVNRFVLFVCACTLIGIVILWITWAAWLNQDHHTFLSYDANIVNSIGMIVGFLPVGLPSAVTLVLTIVAKQMYRQRVLVKSLQIVETFNSVSVIATDKTGTLTQNKMTITHLLWDTDGIYKVPLPKQEPSQEETILQRIRRLSTDVIETARRLSISTATMVRKLSSASINQPQDITSLNDDNGKNNIPDKASEVKIEAFRDLLLGAALCNNAEKQMVQDAQIGQDVSKMKSELSVVGDAADTALYNLCVDRCFVDIDKVRKVNPRLKALPFNSTNKFMITANQLETLDSSLSNKNRIILLTLKGAPDIVIQRCSTYKMNDDNIATLDNNMKKTLFDRQEELGKSGYRVIAMCQQRFTRQEYDDMMENYKNKKRSSSSQEGEDLNGFPSNDYCFIGLFSLLDPPRPEVPGAVIKARRAQIRVAMVTGDHPTTARAIAKQVNILTPEIADMNGIDTFKLEKDANGKLILNLYRNGKLIEQHEPGTVKRTDSLSKNAKDMVRRASIASGELVPKIPPWYKRAWLSIRRQFSEPETDVEPTQKMAYIPYGIVVAGAEINYMDDFMWDWVLSHQELVFARTSPEQKLRIVTEFQRRAEIVAVTGDGTNDAPALKCANLGVAMQSGTEVSKEAGDMILLDNNFASIIQAIETGRLLSDNLKKVSVYLLPGGSWSQIWPVFFNLWFGMPLALTAFLATIFCMINDVFMSLAMVTEKPERDIMSRPPVIRSKDHLLNWKLLLHAYMFVGTLECFTGFFCFCYYWIDMGVPFYSFMFTFENFGNDITSLYSQDQLTAMTGSAQCVYYCSVCLFQFFNYFATRTRYTSIIEHNPLWGKGQNLYVFGAMIISAGIQVLITQVAWFNTVFGTGSFPVKYVMPALGFGMLWLIIDELRKLCIRKFPRGFIAKIAW</sequence>
<keyword evidence="5" id="KW-0067">ATP-binding</keyword>
<dbReference type="EMBL" id="CAJNOM010000020">
    <property type="protein sequence ID" value="CAF0817988.1"/>
    <property type="molecule type" value="Genomic_DNA"/>
</dbReference>
<keyword evidence="12" id="KW-1185">Reference proteome</keyword>
<dbReference type="Gene3D" id="2.70.150.10">
    <property type="entry name" value="Calcium-transporting ATPase, cytoplasmic transduction domain A"/>
    <property type="match status" value="1"/>
</dbReference>
<evidence type="ECO:0000256" key="7">
    <source>
        <dbReference type="ARBA" id="ARBA00022989"/>
    </source>
</evidence>
<proteinExistence type="predicted"/>
<dbReference type="AlphaFoldDB" id="A0A813U3T3"/>
<dbReference type="GO" id="GO:1990573">
    <property type="term" value="P:potassium ion import across plasma membrane"/>
    <property type="evidence" value="ECO:0007669"/>
    <property type="project" value="TreeGrafter"/>
</dbReference>
<dbReference type="SFLD" id="SFLDS00003">
    <property type="entry name" value="Haloacid_Dehalogenase"/>
    <property type="match status" value="1"/>
</dbReference>
<dbReference type="GO" id="GO:0005391">
    <property type="term" value="F:P-type sodium:potassium-exchanging transporter activity"/>
    <property type="evidence" value="ECO:0007669"/>
    <property type="project" value="TreeGrafter"/>
</dbReference>
<dbReference type="Gene3D" id="3.40.1110.10">
    <property type="entry name" value="Calcium-transporting ATPase, cytoplasmic domain N"/>
    <property type="match status" value="1"/>
</dbReference>
<dbReference type="SFLD" id="SFLDF00027">
    <property type="entry name" value="p-type_atpase"/>
    <property type="match status" value="1"/>
</dbReference>
<dbReference type="InterPro" id="IPR004014">
    <property type="entry name" value="ATPase_P-typ_cation-transptr_N"/>
</dbReference>